<dbReference type="Pfam" id="PF00226">
    <property type="entry name" value="DnaJ"/>
    <property type="match status" value="1"/>
</dbReference>
<dbReference type="InterPro" id="IPR001623">
    <property type="entry name" value="DnaJ_domain"/>
</dbReference>
<dbReference type="Gene3D" id="1.10.287.110">
    <property type="entry name" value="DnaJ domain"/>
    <property type="match status" value="1"/>
</dbReference>
<gene>
    <name evidence="3" type="ORF">F4V45_04080</name>
</gene>
<dbReference type="InterPro" id="IPR036869">
    <property type="entry name" value="J_dom_sf"/>
</dbReference>
<organism evidence="3 4">
    <name type="scientific">Helicobacter canis</name>
    <dbReference type="NCBI Taxonomy" id="29419"/>
    <lineage>
        <taxon>Bacteria</taxon>
        <taxon>Pseudomonadati</taxon>
        <taxon>Campylobacterota</taxon>
        <taxon>Epsilonproteobacteria</taxon>
        <taxon>Campylobacterales</taxon>
        <taxon>Helicobacteraceae</taxon>
        <taxon>Helicobacter</taxon>
    </lineage>
</organism>
<feature type="compositionally biased region" description="Polar residues" evidence="1">
    <location>
        <begin position="70"/>
        <end position="93"/>
    </location>
</feature>
<proteinExistence type="predicted"/>
<sequence length="295" mass="34541">MNITYCDRYVQIELLKGTRLLDKVLEYAQKHFSKHYRLSSSLLILDDGERFKKDYLINWTYHATLQSEQESTKLLPSPTKPSQAQKLESSLESGAQADEQESEPSELELLLRHSHLPIRIKITSPNDMLKRVKVHIHLTSLDQVLLRLEEDDRVARRYIRTLFGSKIIYEVENEFCINAAGYSESMWESVMSLISSRVIHNVALEFEYQKPEESESFLTREEYLLRKCYSELDVGFDESLEAVKKQYVKLAKIFHPDNALDKDPQTQEYYQDRFKKISHAYKTIKNAKAHKRATA</sequence>
<feature type="domain" description="J" evidence="2">
    <location>
        <begin position="227"/>
        <end position="295"/>
    </location>
</feature>
<dbReference type="CDD" id="cd06257">
    <property type="entry name" value="DnaJ"/>
    <property type="match status" value="1"/>
</dbReference>
<feature type="region of interest" description="Disordered" evidence="1">
    <location>
        <begin position="70"/>
        <end position="104"/>
    </location>
</feature>
<name>A0A5M9QNN9_9HELI</name>
<comment type="caution">
    <text evidence="3">The sequence shown here is derived from an EMBL/GenBank/DDBJ whole genome shotgun (WGS) entry which is preliminary data.</text>
</comment>
<protein>
    <submittedName>
        <fullName evidence="3">J domain-containing protein</fullName>
    </submittedName>
</protein>
<accession>A0A5M9QNN9</accession>
<evidence type="ECO:0000313" key="3">
    <source>
        <dbReference type="EMBL" id="KAA8709821.1"/>
    </source>
</evidence>
<dbReference type="EMBL" id="VXKE01000012">
    <property type="protein sequence ID" value="KAA8709821.1"/>
    <property type="molecule type" value="Genomic_DNA"/>
</dbReference>
<dbReference type="RefSeq" id="WP_150337182.1">
    <property type="nucleotide sequence ID" value="NZ_JAERIX010000009.1"/>
</dbReference>
<dbReference type="Proteomes" id="UP000323707">
    <property type="component" value="Unassembled WGS sequence"/>
</dbReference>
<evidence type="ECO:0000259" key="2">
    <source>
        <dbReference type="PROSITE" id="PS50076"/>
    </source>
</evidence>
<evidence type="ECO:0000256" key="1">
    <source>
        <dbReference type="SAM" id="MobiDB-lite"/>
    </source>
</evidence>
<dbReference type="PRINTS" id="PR00625">
    <property type="entry name" value="JDOMAIN"/>
</dbReference>
<evidence type="ECO:0000313" key="4">
    <source>
        <dbReference type="Proteomes" id="UP000323707"/>
    </source>
</evidence>
<dbReference type="SUPFAM" id="SSF46565">
    <property type="entry name" value="Chaperone J-domain"/>
    <property type="match status" value="1"/>
</dbReference>
<dbReference type="AlphaFoldDB" id="A0A5M9QNN9"/>
<reference evidence="3 4" key="1">
    <citation type="submission" date="2019-09" db="EMBL/GenBank/DDBJ databases">
        <title>Draft genome sequence of various Type strains from the CCUG.</title>
        <authorList>
            <person name="Pineiro-Iglesias B."/>
            <person name="Tunovic T."/>
            <person name="Unosson C."/>
            <person name="Inganas E."/>
            <person name="Ohlen M."/>
            <person name="Cardew S."/>
            <person name="Jensie-Markopoulos S."/>
            <person name="Salva-Serra F."/>
            <person name="Jaen-Luchoro D."/>
            <person name="Karlsson R."/>
            <person name="Svensson-Stadler L."/>
            <person name="Chun J."/>
            <person name="Moore E."/>
        </authorList>
    </citation>
    <scope>NUCLEOTIDE SEQUENCE [LARGE SCALE GENOMIC DNA]</scope>
    <source>
        <strain evidence="3 4">CCUG 32756T</strain>
    </source>
</reference>
<dbReference type="SMART" id="SM00271">
    <property type="entry name" value="DnaJ"/>
    <property type="match status" value="1"/>
</dbReference>
<dbReference type="PROSITE" id="PS50076">
    <property type="entry name" value="DNAJ_2"/>
    <property type="match status" value="1"/>
</dbReference>